<keyword evidence="2" id="KW-1185">Reference proteome</keyword>
<dbReference type="KEGG" id="sdf:ACG33_13660"/>
<sequence length="132" mass="13908">MVMVRLPRHRWFPLLRVFALGLVALGLVLQPVMTAAGEMHELAHDPSGMHSHGPHANDMGAELTATGAHDQDGSETLHVLLDFAHCCGAAAAAMPVLESLSALPVAGRLVIEKASLPPAVRLASPFKPPIFG</sequence>
<proteinExistence type="predicted"/>
<name>A0A127FCK8_STEDE</name>
<dbReference type="Proteomes" id="UP000070250">
    <property type="component" value="Chromosome"/>
</dbReference>
<evidence type="ECO:0008006" key="3">
    <source>
        <dbReference type="Google" id="ProtNLM"/>
    </source>
</evidence>
<dbReference type="EMBL" id="CP011971">
    <property type="protein sequence ID" value="AMN48127.1"/>
    <property type="molecule type" value="Genomic_DNA"/>
</dbReference>
<reference evidence="1 2" key="1">
    <citation type="submission" date="2015-06" db="EMBL/GenBank/DDBJ databases">
        <title>A Comprehensive Approach to Explore the Metabolic and Phylogenetic Diversity of Bacterial Steroid Degradation in the Environment: Testosterone as an Example.</title>
        <authorList>
            <person name="Yang F.-C."/>
            <person name="Chen Y.-L."/>
            <person name="Yu C.-P."/>
            <person name="Tang S.-L."/>
            <person name="Wang P.-H."/>
            <person name="Ismail W."/>
            <person name="Wang C.-H."/>
            <person name="Yang C.-Y."/>
            <person name="Chiang Y.-R."/>
        </authorList>
    </citation>
    <scope>NUCLEOTIDE SEQUENCE [LARGE SCALE GENOMIC DNA]</scope>
    <source>
        <strain evidence="1 2">DSM 18526</strain>
    </source>
</reference>
<accession>A0A127FCK8</accession>
<gene>
    <name evidence="1" type="ORF">ACG33_13660</name>
</gene>
<dbReference type="AlphaFoldDB" id="A0A127FCK8"/>
<evidence type="ECO:0000313" key="1">
    <source>
        <dbReference type="EMBL" id="AMN48127.1"/>
    </source>
</evidence>
<protein>
    <recommendedName>
        <fullName evidence="3">DUF2946 domain-containing protein</fullName>
    </recommendedName>
</protein>
<dbReference type="STRING" id="465721.ACG33_13660"/>
<organism evidence="1 2">
    <name type="scientific">Steroidobacter denitrificans</name>
    <dbReference type="NCBI Taxonomy" id="465721"/>
    <lineage>
        <taxon>Bacteria</taxon>
        <taxon>Pseudomonadati</taxon>
        <taxon>Pseudomonadota</taxon>
        <taxon>Gammaproteobacteria</taxon>
        <taxon>Steroidobacterales</taxon>
        <taxon>Steroidobacteraceae</taxon>
        <taxon>Steroidobacter</taxon>
    </lineage>
</organism>
<evidence type="ECO:0000313" key="2">
    <source>
        <dbReference type="Proteomes" id="UP000070250"/>
    </source>
</evidence>